<dbReference type="KEGG" id="hda:BB347_18485"/>
<name>A0A1N7G6G7_9EURY</name>
<organism evidence="2 3">
    <name type="scientific">Natronorubrum daqingense</name>
    <dbReference type="NCBI Taxonomy" id="588898"/>
    <lineage>
        <taxon>Archaea</taxon>
        <taxon>Methanobacteriati</taxon>
        <taxon>Methanobacteriota</taxon>
        <taxon>Stenosarchaea group</taxon>
        <taxon>Halobacteria</taxon>
        <taxon>Halobacteriales</taxon>
        <taxon>Natrialbaceae</taxon>
        <taxon>Natronorubrum</taxon>
    </lineage>
</organism>
<evidence type="ECO:0000313" key="1">
    <source>
        <dbReference type="EMBL" id="APX98695.1"/>
    </source>
</evidence>
<evidence type="ECO:0000313" key="4">
    <source>
        <dbReference type="Proteomes" id="UP000187321"/>
    </source>
</evidence>
<dbReference type="EMBL" id="FTNP01000009">
    <property type="protein sequence ID" value="SIS08094.1"/>
    <property type="molecule type" value="Genomic_DNA"/>
</dbReference>
<dbReference type="OrthoDB" id="205399at2157"/>
<gene>
    <name evidence="1" type="ORF">BB347_18485</name>
    <name evidence="2" type="ORF">SAMN05421809_3764</name>
</gene>
<accession>A0A1N7G6G7</accession>
<sequence length="296" mass="32833">MKRTLILAGIIVFALVVVVGLSAADSEIYAVDDSHTLDDDRQIEEFETDGHTTGEADDLDLEMTISEDSEHVSTDPMTDIGTTYIELDYQEDIDRTIRFYVPQEYFHPYEDQSLSVDGDATAEMEPVEGGEYTAVTVHTEGEGTYVLETSSVESSLWDHRNSAYDWMDDATGYEVPRFAGSGDGEEWEYVESREFAGDDTVSVDVNATVQHDAGESNNETSWVHTPECSGSGEAMCTLEQGDEQLIMTDNHTNETAQVRYKTDTSLTDNLRAGLNEVRSDIDAWISNVQNALSEVV</sequence>
<dbReference type="Proteomes" id="UP000185687">
    <property type="component" value="Unassembled WGS sequence"/>
</dbReference>
<dbReference type="GeneID" id="30957974"/>
<keyword evidence="1" id="KW-0614">Plasmid</keyword>
<reference evidence="1 4" key="1">
    <citation type="submission" date="2017-01" db="EMBL/GenBank/DDBJ databases">
        <title>Complete genome sequence of Haloterrigena daqingensis type strain (JX313T).</title>
        <authorList>
            <person name="Shuang W."/>
        </authorList>
    </citation>
    <scope>NUCLEOTIDE SEQUENCE [LARGE SCALE GENOMIC DNA]</scope>
    <source>
        <strain evidence="4">JX313</strain>
        <strain evidence="1">JX313T</strain>
        <plasmid evidence="4">Plasmid unnamed3</plasmid>
        <plasmid evidence="1">unnamed3</plasmid>
    </source>
</reference>
<keyword evidence="3" id="KW-1185">Reference proteome</keyword>
<dbReference type="AlphaFoldDB" id="A0A1N7G6G7"/>
<evidence type="ECO:0000313" key="3">
    <source>
        <dbReference type="Proteomes" id="UP000185687"/>
    </source>
</evidence>
<reference evidence="2 3" key="2">
    <citation type="submission" date="2017-01" db="EMBL/GenBank/DDBJ databases">
        <authorList>
            <person name="Mah S.A."/>
            <person name="Swanson W.J."/>
            <person name="Moy G.W."/>
            <person name="Vacquier V.D."/>
        </authorList>
    </citation>
    <scope>NUCLEOTIDE SEQUENCE [LARGE SCALE GENOMIC DNA]</scope>
    <source>
        <strain evidence="2 3">CGMCC 1.8909</strain>
    </source>
</reference>
<evidence type="ECO:0000313" key="2">
    <source>
        <dbReference type="EMBL" id="SIS08094.1"/>
    </source>
</evidence>
<proteinExistence type="predicted"/>
<dbReference type="RefSeq" id="WP_076584263.1">
    <property type="nucleotide sequence ID" value="NZ_CP019330.1"/>
</dbReference>
<geneLocation type="plasmid" evidence="1">
    <name>unnamed3</name>
</geneLocation>
<dbReference type="EMBL" id="CP019330">
    <property type="protein sequence ID" value="APX98695.1"/>
    <property type="molecule type" value="Genomic_DNA"/>
</dbReference>
<protein>
    <submittedName>
        <fullName evidence="2">Uncharacterized protein</fullName>
    </submittedName>
</protein>
<dbReference type="Proteomes" id="UP000187321">
    <property type="component" value="Plasmid unnamed3"/>
</dbReference>